<feature type="repeat" description="ANK" evidence="6">
    <location>
        <begin position="89"/>
        <end position="111"/>
    </location>
</feature>
<evidence type="ECO:0000256" key="5">
    <source>
        <dbReference type="ARBA" id="ARBA00023043"/>
    </source>
</evidence>
<dbReference type="SMART" id="SM00248">
    <property type="entry name" value="ANK"/>
    <property type="match status" value="4"/>
</dbReference>
<dbReference type="SMART" id="SM00064">
    <property type="entry name" value="FYVE"/>
    <property type="match status" value="1"/>
</dbReference>
<evidence type="ECO:0000256" key="8">
    <source>
        <dbReference type="SAM" id="MobiDB-lite"/>
    </source>
</evidence>
<dbReference type="InterPro" id="IPR017455">
    <property type="entry name" value="Znf_FYVE-rel"/>
</dbReference>
<sequence length="640" mass="72087">MTMEFCTPPIPGETHKYYGDAHNTLIHLPQYTVKSQDLDPDVLNKMKKRPTEQKTLHNLAAIGNVILLKQILLLLPDPLKAANDPHFSTGLTPLHYAAARGHLKVVECLIDDYSAVVDARDNEGETALHKAAYSGRYHIVKYLQSKNANIHQQDKDGWTALHNACARGCLPIVRLLIHHGARVDVRSKLGHTPLINAASKGHISIVEYLLDEAHANPLLKNNIGEAAYGASAASREAYICELLEKAEKKWWPTQSVPSLPDYDILNFHVTVMVTLHENQRANSLLGLSRPHFNASYLTPQDTRGAWSLYPSGVPSSKDQVEPPRSANANWFWITDDWQIDLSDPKIDPTSGWQYARSFDVEDELWTPVAPTGGSGWVRRRRWVRVMNRQMDFARQIDHNSSTSDDGNDPSNDDDYITAAETLVADLPGDTREVNSIQALTSELHVFEYVIQSLLGGIKGKEERTKRVLTDNMLHEIIDDVRQNRKEHANHLVKIYSARVDYLNAEIARLTPVSSKDDATHSRTDETNDSLSLSQLDDDDYNNPQQQDESGSTRDFVWESDVNVKDCRRCHRRFGLLNRRHHCRRCGLIVCDRCSPSRAYLPASQTLQPPKGSVEPGHVLEAQQQRVCNKCCADLRINPAL</sequence>
<evidence type="ECO:0000256" key="3">
    <source>
        <dbReference type="ARBA" id="ARBA00022771"/>
    </source>
</evidence>
<evidence type="ECO:0000256" key="6">
    <source>
        <dbReference type="PROSITE-ProRule" id="PRU00023"/>
    </source>
</evidence>
<dbReference type="STRING" id="4829.A0A163K1P1"/>
<feature type="repeat" description="ANK" evidence="6">
    <location>
        <begin position="156"/>
        <end position="188"/>
    </location>
</feature>
<gene>
    <name evidence="10" type="primary">ABSGL_10547.1 scaffold 12026</name>
</gene>
<dbReference type="Pfam" id="PF12796">
    <property type="entry name" value="Ank_2"/>
    <property type="match status" value="1"/>
</dbReference>
<dbReference type="SUPFAM" id="SSF57903">
    <property type="entry name" value="FYVE/PHD zinc finger"/>
    <property type="match status" value="1"/>
</dbReference>
<dbReference type="InterPro" id="IPR036770">
    <property type="entry name" value="Ankyrin_rpt-contain_sf"/>
</dbReference>
<evidence type="ECO:0000256" key="7">
    <source>
        <dbReference type="PROSITE-ProRule" id="PRU00091"/>
    </source>
</evidence>
<dbReference type="PANTHER" id="PTHR24171">
    <property type="entry name" value="ANKYRIN REPEAT DOMAIN-CONTAINING PROTEIN 39-RELATED"/>
    <property type="match status" value="1"/>
</dbReference>
<evidence type="ECO:0000256" key="1">
    <source>
        <dbReference type="ARBA" id="ARBA00022723"/>
    </source>
</evidence>
<dbReference type="Pfam" id="PF06398">
    <property type="entry name" value="Pex24p"/>
    <property type="match status" value="1"/>
</dbReference>
<dbReference type="Pfam" id="PF13637">
    <property type="entry name" value="Ank_4"/>
    <property type="match status" value="1"/>
</dbReference>
<evidence type="ECO:0000256" key="2">
    <source>
        <dbReference type="ARBA" id="ARBA00022737"/>
    </source>
</evidence>
<dbReference type="CDD" id="cd00065">
    <property type="entry name" value="FYVE_like_SF"/>
    <property type="match status" value="1"/>
</dbReference>
<dbReference type="SUPFAM" id="SSF48403">
    <property type="entry name" value="Ankyrin repeat"/>
    <property type="match status" value="1"/>
</dbReference>
<keyword evidence="5 6" id="KW-0040">ANK repeat</keyword>
<keyword evidence="4" id="KW-0862">Zinc</keyword>
<keyword evidence="11" id="KW-1185">Reference proteome</keyword>
<dbReference type="GO" id="GO:0005778">
    <property type="term" value="C:peroxisomal membrane"/>
    <property type="evidence" value="ECO:0007669"/>
    <property type="project" value="UniProtKB-ARBA"/>
</dbReference>
<feature type="compositionally biased region" description="Acidic residues" evidence="8">
    <location>
        <begin position="405"/>
        <end position="414"/>
    </location>
</feature>
<feature type="repeat" description="ANK" evidence="6">
    <location>
        <begin position="123"/>
        <end position="155"/>
    </location>
</feature>
<dbReference type="InterPro" id="IPR013083">
    <property type="entry name" value="Znf_RING/FYVE/PHD"/>
</dbReference>
<feature type="domain" description="FYVE-type" evidence="9">
    <location>
        <begin position="560"/>
        <end position="635"/>
    </location>
</feature>
<dbReference type="PANTHER" id="PTHR24171:SF9">
    <property type="entry name" value="ANKYRIN REPEAT DOMAIN-CONTAINING PROTEIN 39"/>
    <property type="match status" value="1"/>
</dbReference>
<accession>A0A163K1P1</accession>
<dbReference type="Pfam" id="PF01363">
    <property type="entry name" value="FYVE"/>
    <property type="match status" value="1"/>
</dbReference>
<dbReference type="OMA" id="HENERSS"/>
<dbReference type="InterPro" id="IPR011011">
    <property type="entry name" value="Znf_FYVE_PHD"/>
</dbReference>
<keyword evidence="2" id="KW-0677">Repeat</keyword>
<evidence type="ECO:0000259" key="9">
    <source>
        <dbReference type="PROSITE" id="PS50178"/>
    </source>
</evidence>
<feature type="repeat" description="ANK" evidence="6">
    <location>
        <begin position="189"/>
        <end position="211"/>
    </location>
</feature>
<dbReference type="OrthoDB" id="660555at2759"/>
<dbReference type="Gene3D" id="1.25.40.20">
    <property type="entry name" value="Ankyrin repeat-containing domain"/>
    <property type="match status" value="2"/>
</dbReference>
<feature type="region of interest" description="Disordered" evidence="8">
    <location>
        <begin position="394"/>
        <end position="414"/>
    </location>
</feature>
<dbReference type="InParanoid" id="A0A163K1P1"/>
<dbReference type="EMBL" id="LT554414">
    <property type="protein sequence ID" value="SAM04681.1"/>
    <property type="molecule type" value="Genomic_DNA"/>
</dbReference>
<dbReference type="Gene3D" id="3.30.40.10">
    <property type="entry name" value="Zinc/RING finger domain, C3HC4 (zinc finger)"/>
    <property type="match status" value="1"/>
</dbReference>
<feature type="compositionally biased region" description="Basic and acidic residues" evidence="8">
    <location>
        <begin position="514"/>
        <end position="525"/>
    </location>
</feature>
<dbReference type="AlphaFoldDB" id="A0A163K1P1"/>
<dbReference type="InterPro" id="IPR010482">
    <property type="entry name" value="TECPR1-like_DysF"/>
</dbReference>
<reference evidence="10" key="1">
    <citation type="submission" date="2016-04" db="EMBL/GenBank/DDBJ databases">
        <authorList>
            <person name="Evans L.H."/>
            <person name="Alamgir A."/>
            <person name="Owens N."/>
            <person name="Weber N.D."/>
            <person name="Virtaneva K."/>
            <person name="Barbian K."/>
            <person name="Babar A."/>
            <person name="Rosenke K."/>
        </authorList>
    </citation>
    <scope>NUCLEOTIDE SEQUENCE [LARGE SCALE GENOMIC DNA]</scope>
    <source>
        <strain evidence="10">CBS 101.48</strain>
    </source>
</reference>
<dbReference type="PRINTS" id="PR01415">
    <property type="entry name" value="ANKYRIN"/>
</dbReference>
<keyword evidence="3 7" id="KW-0863">Zinc-finger</keyword>
<dbReference type="PROSITE" id="PS50178">
    <property type="entry name" value="ZF_FYVE"/>
    <property type="match status" value="1"/>
</dbReference>
<organism evidence="10">
    <name type="scientific">Absidia glauca</name>
    <name type="common">Pin mould</name>
    <dbReference type="NCBI Taxonomy" id="4829"/>
    <lineage>
        <taxon>Eukaryota</taxon>
        <taxon>Fungi</taxon>
        <taxon>Fungi incertae sedis</taxon>
        <taxon>Mucoromycota</taxon>
        <taxon>Mucoromycotina</taxon>
        <taxon>Mucoromycetes</taxon>
        <taxon>Mucorales</taxon>
        <taxon>Cunninghamellaceae</taxon>
        <taxon>Absidia</taxon>
    </lineage>
</organism>
<feature type="region of interest" description="Disordered" evidence="8">
    <location>
        <begin position="512"/>
        <end position="553"/>
    </location>
</feature>
<evidence type="ECO:0000313" key="10">
    <source>
        <dbReference type="EMBL" id="SAM04681.1"/>
    </source>
</evidence>
<proteinExistence type="predicted"/>
<dbReference type="PROSITE" id="PS50088">
    <property type="entry name" value="ANK_REPEAT"/>
    <property type="match status" value="4"/>
</dbReference>
<evidence type="ECO:0000313" key="11">
    <source>
        <dbReference type="Proteomes" id="UP000078561"/>
    </source>
</evidence>
<protein>
    <recommendedName>
        <fullName evidence="9">FYVE-type domain-containing protein</fullName>
    </recommendedName>
</protein>
<dbReference type="GO" id="GO:0007031">
    <property type="term" value="P:peroxisome organization"/>
    <property type="evidence" value="ECO:0007669"/>
    <property type="project" value="UniProtKB-ARBA"/>
</dbReference>
<dbReference type="GO" id="GO:0008270">
    <property type="term" value="F:zinc ion binding"/>
    <property type="evidence" value="ECO:0007669"/>
    <property type="project" value="UniProtKB-KW"/>
</dbReference>
<dbReference type="Proteomes" id="UP000078561">
    <property type="component" value="Unassembled WGS sequence"/>
</dbReference>
<dbReference type="PROSITE" id="PS50297">
    <property type="entry name" value="ANK_REP_REGION"/>
    <property type="match status" value="4"/>
</dbReference>
<name>A0A163K1P1_ABSGL</name>
<dbReference type="InterPro" id="IPR002110">
    <property type="entry name" value="Ankyrin_rpt"/>
</dbReference>
<keyword evidence="1" id="KW-0479">Metal-binding</keyword>
<dbReference type="InterPro" id="IPR000306">
    <property type="entry name" value="Znf_FYVE"/>
</dbReference>
<evidence type="ECO:0000256" key="4">
    <source>
        <dbReference type="ARBA" id="ARBA00022833"/>
    </source>
</evidence>